<name>A0AA40LMN3_CNENI</name>
<feature type="region of interest" description="Disordered" evidence="1">
    <location>
        <begin position="1"/>
        <end position="22"/>
    </location>
</feature>
<dbReference type="Proteomes" id="UP001177744">
    <property type="component" value="Unassembled WGS sequence"/>
</dbReference>
<accession>A0AA40LMN3</accession>
<keyword evidence="3" id="KW-1185">Reference proteome</keyword>
<protein>
    <submittedName>
        <fullName evidence="2">Uncharacterized protein</fullName>
    </submittedName>
</protein>
<dbReference type="EMBL" id="JAULJE010000011">
    <property type="protein sequence ID" value="KAK1337123.1"/>
    <property type="molecule type" value="Genomic_DNA"/>
</dbReference>
<evidence type="ECO:0000313" key="3">
    <source>
        <dbReference type="Proteomes" id="UP001177744"/>
    </source>
</evidence>
<proteinExistence type="predicted"/>
<sequence length="76" mass="8943">MDRQTRKRREGPGAPLIPYTHRSHWGSRRGAQEFKARNQIAAEFESVLCWWPTELANYARMSEPETEKFKTTTCED</sequence>
<dbReference type="AlphaFoldDB" id="A0AA40LMN3"/>
<reference evidence="2" key="1">
    <citation type="submission" date="2023-06" db="EMBL/GenBank/DDBJ databases">
        <title>Reference genome for the Northern bat (Eptesicus nilssonii), a most northern bat species.</title>
        <authorList>
            <person name="Laine V.N."/>
            <person name="Pulliainen A.T."/>
            <person name="Lilley T.M."/>
        </authorList>
    </citation>
    <scope>NUCLEOTIDE SEQUENCE</scope>
    <source>
        <strain evidence="2">BLF_Eptnil</strain>
        <tissue evidence="2">Kidney</tissue>
    </source>
</reference>
<gene>
    <name evidence="2" type="ORF">QTO34_001745</name>
</gene>
<evidence type="ECO:0000256" key="1">
    <source>
        <dbReference type="SAM" id="MobiDB-lite"/>
    </source>
</evidence>
<evidence type="ECO:0000313" key="2">
    <source>
        <dbReference type="EMBL" id="KAK1337123.1"/>
    </source>
</evidence>
<comment type="caution">
    <text evidence="2">The sequence shown here is derived from an EMBL/GenBank/DDBJ whole genome shotgun (WGS) entry which is preliminary data.</text>
</comment>
<organism evidence="2 3">
    <name type="scientific">Cnephaeus nilssonii</name>
    <name type="common">Northern bat</name>
    <name type="synonym">Eptesicus nilssonii</name>
    <dbReference type="NCBI Taxonomy" id="3371016"/>
    <lineage>
        <taxon>Eukaryota</taxon>
        <taxon>Metazoa</taxon>
        <taxon>Chordata</taxon>
        <taxon>Craniata</taxon>
        <taxon>Vertebrata</taxon>
        <taxon>Euteleostomi</taxon>
        <taxon>Mammalia</taxon>
        <taxon>Eutheria</taxon>
        <taxon>Laurasiatheria</taxon>
        <taxon>Chiroptera</taxon>
        <taxon>Yangochiroptera</taxon>
        <taxon>Vespertilionidae</taxon>
        <taxon>Cnephaeus</taxon>
    </lineage>
</organism>